<accession>F0WYZ3</accession>
<sequence length="112" mass="12559">MFTTTRAQIKVNHSALGYRAVTAFRFPHAPSQTPIHRILTGKDINSVSPAQKLHQPVLCSQLEVILLKWVRDCKHYNMPVVTDATIRVKAEKIREVLLSHASPTMSTNLCAL</sequence>
<protein>
    <submittedName>
        <fullName evidence="1">AlNc14C404G11403 protein</fullName>
    </submittedName>
</protein>
<gene>
    <name evidence="1" type="primary">AlNc14C404G11403</name>
    <name evidence="1" type="ORF">ALNC14_128510</name>
</gene>
<evidence type="ECO:0000313" key="1">
    <source>
        <dbReference type="EMBL" id="CCA26707.1"/>
    </source>
</evidence>
<proteinExistence type="predicted"/>
<organism evidence="1">
    <name type="scientific">Albugo laibachii Nc14</name>
    <dbReference type="NCBI Taxonomy" id="890382"/>
    <lineage>
        <taxon>Eukaryota</taxon>
        <taxon>Sar</taxon>
        <taxon>Stramenopiles</taxon>
        <taxon>Oomycota</taxon>
        <taxon>Peronosporomycetes</taxon>
        <taxon>Albuginales</taxon>
        <taxon>Albuginaceae</taxon>
        <taxon>Albugo</taxon>
    </lineage>
</organism>
<name>F0WYZ3_9STRA</name>
<reference evidence="1" key="1">
    <citation type="journal article" date="2011" name="PLoS Biol.">
        <title>Gene gain and loss during evolution of obligate parasitism in the white rust pathogen of Arabidopsis thaliana.</title>
        <authorList>
            <person name="Kemen E."/>
            <person name="Gardiner A."/>
            <person name="Schultz-Larsen T."/>
            <person name="Kemen A.C."/>
            <person name="Balmuth A.L."/>
            <person name="Robert-Seilaniantz A."/>
            <person name="Bailey K."/>
            <person name="Holub E."/>
            <person name="Studholme D.J."/>
            <person name="Maclean D."/>
            <person name="Jones J.D."/>
        </authorList>
    </citation>
    <scope>NUCLEOTIDE SEQUENCE</scope>
</reference>
<reference evidence="1" key="2">
    <citation type="submission" date="2011-02" db="EMBL/GenBank/DDBJ databases">
        <authorList>
            <person name="MacLean D."/>
        </authorList>
    </citation>
    <scope>NUCLEOTIDE SEQUENCE</scope>
</reference>
<dbReference type="EMBL" id="FR824447">
    <property type="protein sequence ID" value="CCA26707.1"/>
    <property type="molecule type" value="Genomic_DNA"/>
</dbReference>
<dbReference type="AlphaFoldDB" id="F0WYZ3"/>
<dbReference type="HOGENOM" id="CLU_2150584_0_0_1"/>